<reference evidence="2 3" key="1">
    <citation type="submission" date="2024-03" db="EMBL/GenBank/DDBJ databases">
        <title>WGS assembly of Saponaria officinalis var. Norfolk2.</title>
        <authorList>
            <person name="Jenkins J."/>
            <person name="Shu S."/>
            <person name="Grimwood J."/>
            <person name="Barry K."/>
            <person name="Goodstein D."/>
            <person name="Schmutz J."/>
            <person name="Leebens-Mack J."/>
            <person name="Osbourn A."/>
        </authorList>
    </citation>
    <scope>NUCLEOTIDE SEQUENCE [LARGE SCALE GENOMIC DNA]</scope>
    <source>
        <strain evidence="3">cv. Norfolk2</strain>
        <strain evidence="2">JIC</strain>
        <tissue evidence="2">Leaf</tissue>
    </source>
</reference>
<dbReference type="PANTHER" id="PTHR37254">
    <property type="entry name" value="OS01G0100500 PROTEIN"/>
    <property type="match status" value="1"/>
</dbReference>
<keyword evidence="1" id="KW-1133">Transmembrane helix</keyword>
<feature type="transmembrane region" description="Helical" evidence="1">
    <location>
        <begin position="387"/>
        <end position="408"/>
    </location>
</feature>
<organism evidence="2 3">
    <name type="scientific">Saponaria officinalis</name>
    <name type="common">Common soapwort</name>
    <name type="synonym">Lychnis saponaria</name>
    <dbReference type="NCBI Taxonomy" id="3572"/>
    <lineage>
        <taxon>Eukaryota</taxon>
        <taxon>Viridiplantae</taxon>
        <taxon>Streptophyta</taxon>
        <taxon>Embryophyta</taxon>
        <taxon>Tracheophyta</taxon>
        <taxon>Spermatophyta</taxon>
        <taxon>Magnoliopsida</taxon>
        <taxon>eudicotyledons</taxon>
        <taxon>Gunneridae</taxon>
        <taxon>Pentapetalae</taxon>
        <taxon>Caryophyllales</taxon>
        <taxon>Caryophyllaceae</taxon>
        <taxon>Caryophylleae</taxon>
        <taxon>Saponaria</taxon>
    </lineage>
</organism>
<keyword evidence="1" id="KW-0812">Transmembrane</keyword>
<evidence type="ECO:0000313" key="2">
    <source>
        <dbReference type="EMBL" id="KAK9683422.1"/>
    </source>
</evidence>
<feature type="transmembrane region" description="Helical" evidence="1">
    <location>
        <begin position="66"/>
        <end position="89"/>
    </location>
</feature>
<keyword evidence="1" id="KW-0472">Membrane</keyword>
<protein>
    <submittedName>
        <fullName evidence="2">Uncharacterized protein</fullName>
    </submittedName>
</protein>
<comment type="caution">
    <text evidence="2">The sequence shown here is derived from an EMBL/GenBank/DDBJ whole genome shotgun (WGS) entry which is preliminary data.</text>
</comment>
<accession>A0AAW1I260</accession>
<sequence length="490" mass="55807">MFQAPCPNNSFQYNNTLCHCTPGYIHNTSTNSCTFYKVSPLEWLTSSVVKHSNVDNNYKKAVKFEVFYVEISAIALLCWLMLCVIARFLKLRDGRNAGFQIRWWISRLDLTFPTKHWLADQAIVKKRKTELGGAFSIACWILFIGLLAALLHQIITARATEISNIRATNAPDLESFTNDLDVNVTTISTMSCAQLRGLRTIAIGTPGFVDYTTLPLSTFAEYSCRNSSNGPVITLKRQNCPLTYNHVYISWHFVDIENRVPATAVGFHFNITAKNRVGLQNYTNFISGVLKNGSKSEDTHITYRGTSTNLLKFNLFPRVHRNLHGLKLLQPLFHGFRPGSRAHNVDDLKSLLQSSEKGVVNITLELKFLSEYFIEIDDKKYAGPVSILADLGGLYCLSFTLFLLLLSLCEARFKRLRNEDQVMQNIKKSLKAQDRWDKLRKFVAYTYGCHLLNEEYSANMTTCCFRGNGSIKVVEEHDIQLRSFNDMRRP</sequence>
<name>A0AAW1I260_SAPOF</name>
<keyword evidence="3" id="KW-1185">Reference proteome</keyword>
<dbReference type="EMBL" id="JBDFQZ010000010">
    <property type="protein sequence ID" value="KAK9683422.1"/>
    <property type="molecule type" value="Genomic_DNA"/>
</dbReference>
<dbReference type="Proteomes" id="UP001443914">
    <property type="component" value="Unassembled WGS sequence"/>
</dbReference>
<dbReference type="EMBL" id="JBDFQZ010000010">
    <property type="protein sequence ID" value="KAK9683421.1"/>
    <property type="molecule type" value="Genomic_DNA"/>
</dbReference>
<dbReference type="PANTHER" id="PTHR37254:SF1">
    <property type="entry name" value="OS01G0100500 PROTEIN"/>
    <property type="match status" value="1"/>
</dbReference>
<proteinExistence type="predicted"/>
<feature type="transmembrane region" description="Helical" evidence="1">
    <location>
        <begin position="131"/>
        <end position="155"/>
    </location>
</feature>
<dbReference type="AlphaFoldDB" id="A0AAW1I260"/>
<gene>
    <name evidence="2" type="ORF">RND81_10G139900</name>
</gene>
<evidence type="ECO:0000313" key="3">
    <source>
        <dbReference type="Proteomes" id="UP001443914"/>
    </source>
</evidence>
<evidence type="ECO:0000256" key="1">
    <source>
        <dbReference type="SAM" id="Phobius"/>
    </source>
</evidence>